<sequence length="459" mass="50360">MQSGRKASGMELRERLVGMREELLEELKEFLRMPSVSAREDGGGAFRECAEWVLGKLEEAGARARLLETGGHPVVYAEAGEGEGALLSYGHYDVQPPEPLELWESDPFEPAIRGDRLYARGVADDKGDVLARIQALRIYLREHGELPFRLRFLIEGEEEVGSPSLGPFVRENAGLLSADACLWEGSIKDEAGRPVIFCGTKGLAYVELRARGPSHDLHSMYGGIAPNPAWRLVQALRTIKNERGEITLDGFAELAEPPSPEDLEAISRIPFDDAALRTAWGVEELDRGLSGREALEEMLLRPTANIAGMHSGYTGPGSKTIVPSEAFVKMDFRLVAGQSPSRVVQLLREHLRRRGMEDIEVVDLHGLEPAKTPVNAPIVRLAKETWSDLGRDDALVYPTIGGSGPTSLIATGLGIPTIMAGNVADSESRIHSPNESVRVEDYLETVAYFVRLFERFGGR</sequence>
<dbReference type="GO" id="GO:0009014">
    <property type="term" value="F:succinyl-diaminopimelate desuccinylase activity"/>
    <property type="evidence" value="ECO:0007669"/>
    <property type="project" value="TreeGrafter"/>
</dbReference>
<protein>
    <submittedName>
        <fullName evidence="5">Peptidase M20</fullName>
    </submittedName>
</protein>
<keyword evidence="2" id="KW-0479">Metal-binding</keyword>
<keyword evidence="3" id="KW-0378">Hydrolase</keyword>
<dbReference type="PANTHER" id="PTHR43270">
    <property type="entry name" value="BETA-ALA-HIS DIPEPTIDASE"/>
    <property type="match status" value="1"/>
</dbReference>
<dbReference type="Pfam" id="PF07687">
    <property type="entry name" value="M20_dimer"/>
    <property type="match status" value="1"/>
</dbReference>
<dbReference type="PANTHER" id="PTHR43270:SF8">
    <property type="entry name" value="DI- AND TRIPEPTIDASE DUG2-RELATED"/>
    <property type="match status" value="1"/>
</dbReference>
<dbReference type="GO" id="GO:0009089">
    <property type="term" value="P:lysine biosynthetic process via diaminopimelate"/>
    <property type="evidence" value="ECO:0007669"/>
    <property type="project" value="TreeGrafter"/>
</dbReference>
<dbReference type="HOGENOM" id="CLU_029469_2_1_11"/>
<dbReference type="InterPro" id="IPR011650">
    <property type="entry name" value="Peptidase_M20_dimer"/>
</dbReference>
<gene>
    <name evidence="5" type="ordered locus">Rxyl_0455</name>
</gene>
<dbReference type="PhylomeDB" id="Q1AYU9"/>
<evidence type="ECO:0000259" key="4">
    <source>
        <dbReference type="Pfam" id="PF07687"/>
    </source>
</evidence>
<reference evidence="5 6" key="1">
    <citation type="submission" date="2006-06" db="EMBL/GenBank/DDBJ databases">
        <title>Complete sequence of Rubrobacter xylanophilus DSM 9941.</title>
        <authorList>
            <consortium name="US DOE Joint Genome Institute"/>
            <person name="Copeland A."/>
            <person name="Lucas S."/>
            <person name="Lapidus A."/>
            <person name="Barry K."/>
            <person name="Detter J.C."/>
            <person name="Glavina del Rio T."/>
            <person name="Hammon N."/>
            <person name="Israni S."/>
            <person name="Dalin E."/>
            <person name="Tice H."/>
            <person name="Pitluck S."/>
            <person name="Munk A.C."/>
            <person name="Brettin T."/>
            <person name="Bruce D."/>
            <person name="Han C."/>
            <person name="Tapia R."/>
            <person name="Gilna P."/>
            <person name="Schmutz J."/>
            <person name="Larimer F."/>
            <person name="Land M."/>
            <person name="Hauser L."/>
            <person name="Kyrpides N."/>
            <person name="Lykidis A."/>
            <person name="da Costa M.S."/>
            <person name="Rainey F.A."/>
            <person name="Empadinhas N."/>
            <person name="Jolivet E."/>
            <person name="Battista J.R."/>
            <person name="Richardson P."/>
        </authorList>
    </citation>
    <scope>NUCLEOTIDE SEQUENCE [LARGE SCALE GENOMIC DNA]</scope>
    <source>
        <strain evidence="6">DSM 9941 / NBRC 16129 / PRD-1</strain>
    </source>
</reference>
<dbReference type="SUPFAM" id="SSF53187">
    <property type="entry name" value="Zn-dependent exopeptidases"/>
    <property type="match status" value="1"/>
</dbReference>
<evidence type="ECO:0000313" key="5">
    <source>
        <dbReference type="EMBL" id="ABG03429.1"/>
    </source>
</evidence>
<dbReference type="Gene3D" id="3.30.70.360">
    <property type="match status" value="1"/>
</dbReference>
<dbReference type="InterPro" id="IPR051458">
    <property type="entry name" value="Cyt/Met_Dipeptidase"/>
</dbReference>
<dbReference type="AlphaFoldDB" id="Q1AYU9"/>
<dbReference type="KEGG" id="rxy:Rxyl_0455"/>
<dbReference type="NCBIfam" id="NF005034">
    <property type="entry name" value="PRK06446.1"/>
    <property type="match status" value="1"/>
</dbReference>
<dbReference type="GO" id="GO:0046872">
    <property type="term" value="F:metal ion binding"/>
    <property type="evidence" value="ECO:0007669"/>
    <property type="project" value="UniProtKB-KW"/>
</dbReference>
<dbReference type="InterPro" id="IPR002933">
    <property type="entry name" value="Peptidase_M20"/>
</dbReference>
<dbReference type="STRING" id="266117.Rxyl_0455"/>
<dbReference type="EMBL" id="CP000386">
    <property type="protein sequence ID" value="ABG03429.1"/>
    <property type="molecule type" value="Genomic_DNA"/>
</dbReference>
<name>Q1AYU9_RUBXD</name>
<dbReference type="Pfam" id="PF01546">
    <property type="entry name" value="Peptidase_M20"/>
    <property type="match status" value="1"/>
</dbReference>
<evidence type="ECO:0000256" key="3">
    <source>
        <dbReference type="ARBA" id="ARBA00022801"/>
    </source>
</evidence>
<organism evidence="5 6">
    <name type="scientific">Rubrobacter xylanophilus (strain DSM 9941 / JCM 11954 / NBRC 16129 / PRD-1)</name>
    <dbReference type="NCBI Taxonomy" id="266117"/>
    <lineage>
        <taxon>Bacteria</taxon>
        <taxon>Bacillati</taxon>
        <taxon>Actinomycetota</taxon>
        <taxon>Rubrobacteria</taxon>
        <taxon>Rubrobacterales</taxon>
        <taxon>Rubrobacteraceae</taxon>
        <taxon>Rubrobacter</taxon>
    </lineage>
</organism>
<accession>Q1AYU9</accession>
<dbReference type="Proteomes" id="UP000006637">
    <property type="component" value="Chromosome"/>
</dbReference>
<dbReference type="GO" id="GO:0008233">
    <property type="term" value="F:peptidase activity"/>
    <property type="evidence" value="ECO:0007669"/>
    <property type="project" value="UniProtKB-KW"/>
</dbReference>
<keyword evidence="6" id="KW-1185">Reference proteome</keyword>
<keyword evidence="1" id="KW-0645">Protease</keyword>
<evidence type="ECO:0000256" key="2">
    <source>
        <dbReference type="ARBA" id="ARBA00022723"/>
    </source>
</evidence>
<dbReference type="Gene3D" id="3.40.630.10">
    <property type="entry name" value="Zn peptidases"/>
    <property type="match status" value="1"/>
</dbReference>
<proteinExistence type="predicted"/>
<evidence type="ECO:0000256" key="1">
    <source>
        <dbReference type="ARBA" id="ARBA00022670"/>
    </source>
</evidence>
<evidence type="ECO:0000313" key="6">
    <source>
        <dbReference type="Proteomes" id="UP000006637"/>
    </source>
</evidence>
<dbReference type="eggNOG" id="COG0624">
    <property type="taxonomic scope" value="Bacteria"/>
</dbReference>
<dbReference type="GO" id="GO:0006508">
    <property type="term" value="P:proteolysis"/>
    <property type="evidence" value="ECO:0007669"/>
    <property type="project" value="UniProtKB-KW"/>
</dbReference>
<dbReference type="GO" id="GO:0005829">
    <property type="term" value="C:cytosol"/>
    <property type="evidence" value="ECO:0007669"/>
    <property type="project" value="TreeGrafter"/>
</dbReference>
<feature type="domain" description="Peptidase M20 dimerisation" evidence="4">
    <location>
        <begin position="199"/>
        <end position="355"/>
    </location>
</feature>